<dbReference type="GO" id="GO:0032259">
    <property type="term" value="P:methylation"/>
    <property type="evidence" value="ECO:0007669"/>
    <property type="project" value="UniProtKB-KW"/>
</dbReference>
<dbReference type="EMBL" id="JBFNXQ010000021">
    <property type="protein sequence ID" value="MEX5718466.1"/>
    <property type="molecule type" value="Genomic_DNA"/>
</dbReference>
<evidence type="ECO:0000259" key="2">
    <source>
        <dbReference type="Pfam" id="PF13649"/>
    </source>
</evidence>
<dbReference type="Pfam" id="PF13649">
    <property type="entry name" value="Methyltransf_25"/>
    <property type="match status" value="1"/>
</dbReference>
<dbReference type="Proteomes" id="UP001560045">
    <property type="component" value="Unassembled WGS sequence"/>
</dbReference>
<sequence>MGAHQRQRQPSGIGAATETEEFYDALAAEYHLLFPDWWAAAQWHGEVIAGVLAARGVRPPATVLDCTCGVGTQALPLAALGYRMTGTDLSRRAVERARREARIRGLPVTLGCADVRDLRAAVTGTFEAVVSCDNSLPHLLTDPDLERAVDGIRTCLVDGGVLVASIRDYDDLRRTRPAGVPIALHGPPGSRHGAGQSWRWSEDAEHLDITLFTFQERAAGDWAVSAHETRYRTLRRDRLSHVLTRRGFASAEWLLPEQSGYYQPLVVALANRTSPPAEEPLP</sequence>
<evidence type="ECO:0000256" key="1">
    <source>
        <dbReference type="ARBA" id="ARBA00022679"/>
    </source>
</evidence>
<dbReference type="InterPro" id="IPR029063">
    <property type="entry name" value="SAM-dependent_MTases_sf"/>
</dbReference>
<gene>
    <name evidence="3" type="ORF">ABQ292_08830</name>
</gene>
<accession>A0ABV3XD27</accession>
<dbReference type="InterPro" id="IPR041698">
    <property type="entry name" value="Methyltransf_25"/>
</dbReference>
<keyword evidence="4" id="KW-1185">Reference proteome</keyword>
<dbReference type="PANTHER" id="PTHR43861">
    <property type="entry name" value="TRANS-ACONITATE 2-METHYLTRANSFERASE-RELATED"/>
    <property type="match status" value="1"/>
</dbReference>
<dbReference type="SUPFAM" id="SSF53335">
    <property type="entry name" value="S-adenosyl-L-methionine-dependent methyltransferases"/>
    <property type="match status" value="1"/>
</dbReference>
<keyword evidence="3" id="KW-0489">Methyltransferase</keyword>
<protein>
    <submittedName>
        <fullName evidence="3">Class I SAM-dependent methyltransferase</fullName>
    </submittedName>
</protein>
<dbReference type="RefSeq" id="WP_369205345.1">
    <property type="nucleotide sequence ID" value="NZ_JBFNXQ010000021.1"/>
</dbReference>
<proteinExistence type="predicted"/>
<reference evidence="3 4" key="1">
    <citation type="submission" date="2024-06" db="EMBL/GenBank/DDBJ databases">
        <title>Draft genome sequence of Geodermatophilus badlandi, a novel member of the Geodermatophilaceae isolated from badland sedimentary rocks in the Red desert, Wyoming, USA.</title>
        <authorList>
            <person name="Ben Tekaya S."/>
            <person name="Nouioui I."/>
            <person name="Flores G.M."/>
            <person name="Shaal M.N."/>
            <person name="Bredoire F."/>
            <person name="Basile F."/>
            <person name="Van Diepen L."/>
            <person name="Ward N.L."/>
        </authorList>
    </citation>
    <scope>NUCLEOTIDE SEQUENCE [LARGE SCALE GENOMIC DNA]</scope>
    <source>
        <strain evidence="3 4">WL48A</strain>
    </source>
</reference>
<evidence type="ECO:0000313" key="4">
    <source>
        <dbReference type="Proteomes" id="UP001560045"/>
    </source>
</evidence>
<name>A0ABV3XD27_9ACTN</name>
<organism evidence="3 4">
    <name type="scientific">Geodermatophilus maliterrae</name>
    <dbReference type="NCBI Taxonomy" id="3162531"/>
    <lineage>
        <taxon>Bacteria</taxon>
        <taxon>Bacillati</taxon>
        <taxon>Actinomycetota</taxon>
        <taxon>Actinomycetes</taxon>
        <taxon>Geodermatophilales</taxon>
        <taxon>Geodermatophilaceae</taxon>
        <taxon>Geodermatophilus</taxon>
    </lineage>
</organism>
<dbReference type="GO" id="GO:0008168">
    <property type="term" value="F:methyltransferase activity"/>
    <property type="evidence" value="ECO:0007669"/>
    <property type="project" value="UniProtKB-KW"/>
</dbReference>
<dbReference type="CDD" id="cd02440">
    <property type="entry name" value="AdoMet_MTases"/>
    <property type="match status" value="1"/>
</dbReference>
<comment type="caution">
    <text evidence="3">The sequence shown here is derived from an EMBL/GenBank/DDBJ whole genome shotgun (WGS) entry which is preliminary data.</text>
</comment>
<evidence type="ECO:0000313" key="3">
    <source>
        <dbReference type="EMBL" id="MEX5718466.1"/>
    </source>
</evidence>
<feature type="domain" description="Methyltransferase" evidence="2">
    <location>
        <begin position="63"/>
        <end position="160"/>
    </location>
</feature>
<dbReference type="Gene3D" id="3.40.50.150">
    <property type="entry name" value="Vaccinia Virus protein VP39"/>
    <property type="match status" value="1"/>
</dbReference>
<keyword evidence="1" id="KW-0808">Transferase</keyword>